<protein>
    <submittedName>
        <fullName evidence="8">Glycoside hydrolase family 9 protein</fullName>
    </submittedName>
</protein>
<dbReference type="GO" id="GO:0016787">
    <property type="term" value="F:hydrolase activity"/>
    <property type="evidence" value="ECO:0007669"/>
    <property type="project" value="UniProtKB-KW"/>
</dbReference>
<dbReference type="CDD" id="cd02850">
    <property type="entry name" value="E_set_Cellulase_N"/>
    <property type="match status" value="1"/>
</dbReference>
<name>A0ABX2ES47_9BURK</name>
<keyword evidence="4" id="KW-0326">Glycosidase</keyword>
<comment type="similarity">
    <text evidence="1">Belongs to the glycosyl hydrolase 9 (cellulase E) family.</text>
</comment>
<dbReference type="InterPro" id="IPR014756">
    <property type="entry name" value="Ig_E-set"/>
</dbReference>
<feature type="domain" description="Cellulase Ig-like" evidence="7">
    <location>
        <begin position="6"/>
        <end position="81"/>
    </location>
</feature>
<dbReference type="Pfam" id="PF00759">
    <property type="entry name" value="Glyco_hydro_9"/>
    <property type="match status" value="1"/>
</dbReference>
<keyword evidence="3" id="KW-0119">Carbohydrate metabolism</keyword>
<dbReference type="InterPro" id="IPR004197">
    <property type="entry name" value="Cellulase_Ig-like"/>
</dbReference>
<evidence type="ECO:0000256" key="3">
    <source>
        <dbReference type="ARBA" id="ARBA00023277"/>
    </source>
</evidence>
<dbReference type="Gene3D" id="1.50.10.10">
    <property type="match status" value="1"/>
</dbReference>
<evidence type="ECO:0000256" key="2">
    <source>
        <dbReference type="ARBA" id="ARBA00022801"/>
    </source>
</evidence>
<dbReference type="Pfam" id="PF02927">
    <property type="entry name" value="CelD_N"/>
    <property type="match status" value="1"/>
</dbReference>
<organism evidence="8 9">
    <name type="scientific">Pseudaquabacterium terrae</name>
    <dbReference type="NCBI Taxonomy" id="2732868"/>
    <lineage>
        <taxon>Bacteria</taxon>
        <taxon>Pseudomonadati</taxon>
        <taxon>Pseudomonadota</taxon>
        <taxon>Betaproteobacteria</taxon>
        <taxon>Burkholderiales</taxon>
        <taxon>Sphaerotilaceae</taxon>
        <taxon>Pseudaquabacterium</taxon>
    </lineage>
</organism>
<accession>A0ABX2ES47</accession>
<evidence type="ECO:0000259" key="7">
    <source>
        <dbReference type="Pfam" id="PF02927"/>
    </source>
</evidence>
<dbReference type="EMBL" id="JABRWJ010000012">
    <property type="protein sequence ID" value="NRF71565.1"/>
    <property type="molecule type" value="Genomic_DNA"/>
</dbReference>
<evidence type="ECO:0000259" key="6">
    <source>
        <dbReference type="Pfam" id="PF00759"/>
    </source>
</evidence>
<evidence type="ECO:0000256" key="4">
    <source>
        <dbReference type="ARBA" id="ARBA00023295"/>
    </source>
</evidence>
<keyword evidence="2 8" id="KW-0378">Hydrolase</keyword>
<reference evidence="8 9" key="1">
    <citation type="submission" date="2020-05" db="EMBL/GenBank/DDBJ databases">
        <title>Aquincola sp. isolate from soil.</title>
        <authorList>
            <person name="Han J."/>
            <person name="Kim D.-U."/>
        </authorList>
    </citation>
    <scope>NUCLEOTIDE SEQUENCE [LARGE SCALE GENOMIC DNA]</scope>
    <source>
        <strain evidence="8 9">S2</strain>
    </source>
</reference>
<keyword evidence="5" id="KW-0624">Polysaccharide degradation</keyword>
<proteinExistence type="inferred from homology"/>
<dbReference type="InterPro" id="IPR013783">
    <property type="entry name" value="Ig-like_fold"/>
</dbReference>
<dbReference type="Proteomes" id="UP000737171">
    <property type="component" value="Unassembled WGS sequence"/>
</dbReference>
<dbReference type="SUPFAM" id="SSF48208">
    <property type="entry name" value="Six-hairpin glycosidases"/>
    <property type="match status" value="1"/>
</dbReference>
<evidence type="ECO:0000256" key="1">
    <source>
        <dbReference type="ARBA" id="ARBA00007072"/>
    </source>
</evidence>
<dbReference type="Gene3D" id="2.60.40.10">
    <property type="entry name" value="Immunoglobulins"/>
    <property type="match status" value="1"/>
</dbReference>
<comment type="caution">
    <text evidence="8">The sequence shown here is derived from an EMBL/GenBank/DDBJ whole genome shotgun (WGS) entry which is preliminary data.</text>
</comment>
<evidence type="ECO:0000313" key="9">
    <source>
        <dbReference type="Proteomes" id="UP000737171"/>
    </source>
</evidence>
<sequence length="553" mass="61542">MKLLHNHLGFEAAGPKVALLQADAPIEPRLFALVPSAGGAPVFEGRLAPLAPVPGWQGRHYAAADFSALQAVGDYGLQLGEGASLVAAPLTIRAEVFDESLQSDLVHYFKSQRCSGIFDAADRSCPVFGSEQRVDVHGGWYDASGDASKYLSHLSYANFMNPQQTPQVVWNLIAGLQQGGAVAPWLAERTVDEALHGADFLCRMQHDDSWFYMTVFDRWTKDVTQRRLCSYTTQQGHLFASYQAGFRQGGGCAIAALARASTLPRDGEFPRSHCLAAAQRGFAHLQQHNAAYLDDGRENILDDYCALLAACELWSATCDERYHRAATDRAHRLIARQHADGWFWADDDRTRSYFHAVDAGLPLVALLRYLDLAPDDVAVRDGVRRALRHELRITNDGAGNPFGYPRQWVQAPGEPGRAQFFIPHHNDSGYWWQGENARLGSLAAAALAAERRFGEDASLRSYARSALDWIFGRNPFDTCMMQGRGRGHPHYEPGYWNAPGGVCNGITAGLDDEADIDFRAPHETTPMHSWRWREQWLPHGAWLFLALAWWRAR</sequence>
<dbReference type="PANTHER" id="PTHR22298">
    <property type="entry name" value="ENDO-1,4-BETA-GLUCANASE"/>
    <property type="match status" value="1"/>
</dbReference>
<dbReference type="InterPro" id="IPR008928">
    <property type="entry name" value="6-hairpin_glycosidase_sf"/>
</dbReference>
<dbReference type="RefSeq" id="WP_173132978.1">
    <property type="nucleotide sequence ID" value="NZ_JABRWJ010000012.1"/>
</dbReference>
<dbReference type="InterPro" id="IPR001701">
    <property type="entry name" value="Glyco_hydro_9"/>
</dbReference>
<dbReference type="InterPro" id="IPR012341">
    <property type="entry name" value="6hp_glycosidase-like_sf"/>
</dbReference>
<evidence type="ECO:0000313" key="8">
    <source>
        <dbReference type="EMBL" id="NRF71565.1"/>
    </source>
</evidence>
<evidence type="ECO:0000256" key="5">
    <source>
        <dbReference type="ARBA" id="ARBA00023326"/>
    </source>
</evidence>
<feature type="domain" description="Glycoside hydrolase family 9" evidence="6">
    <location>
        <begin position="103"/>
        <end position="489"/>
    </location>
</feature>
<keyword evidence="9" id="KW-1185">Reference proteome</keyword>
<dbReference type="SUPFAM" id="SSF81296">
    <property type="entry name" value="E set domains"/>
    <property type="match status" value="1"/>
</dbReference>
<gene>
    <name evidence="8" type="ORF">HLB44_31720</name>
</gene>